<protein>
    <submittedName>
        <fullName evidence="1">Uncharacterized protein</fullName>
    </submittedName>
</protein>
<dbReference type="InterPro" id="IPR048501">
    <property type="entry name" value="Legum_prodom"/>
</dbReference>
<dbReference type="EMBL" id="CAJPIZ010002875">
    <property type="protein sequence ID" value="CAG2105624.1"/>
    <property type="molecule type" value="Genomic_DNA"/>
</dbReference>
<proteinExistence type="predicted"/>
<dbReference type="Proteomes" id="UP000759131">
    <property type="component" value="Unassembled WGS sequence"/>
</dbReference>
<dbReference type="InterPro" id="IPR046427">
    <property type="entry name" value="Legumain_prodom_sf"/>
</dbReference>
<name>A0A7R9KNU6_9ACAR</name>
<dbReference type="CDD" id="cd21115">
    <property type="entry name" value="legumain_C"/>
    <property type="match status" value="1"/>
</dbReference>
<sequence>MGKLHCGANYAIDSEIPELADLAYNRDVAIHLAQMNIALSEDIDEKQRLLDGRQYVDKYMSEYVNSIQHLLTVDCNAILNTKQELNNRQCYRKFVDIYSKNCFNFNQNLYAFHKLWLRPFYTYLKQLFLKSLTIAVNTFDLIDRHLWFAGRHVGDVAFNTINQFLPISLCWAVDDQTSAVDIPVLTFISLAFDVKVCPAVGLTTTGNSLGDVFGVLFDSFSANWSESDFIMASRPSVQTLAPALTSRAVFGYKDTVEPNADIRDFA</sequence>
<keyword evidence="2" id="KW-1185">Reference proteome</keyword>
<gene>
    <name evidence="1" type="ORF">OSB1V03_LOCUS5630</name>
</gene>
<dbReference type="OrthoDB" id="192611at2759"/>
<dbReference type="AlphaFoldDB" id="A0A7R9KNU6"/>
<organism evidence="1">
    <name type="scientific">Medioppia subpectinata</name>
    <dbReference type="NCBI Taxonomy" id="1979941"/>
    <lineage>
        <taxon>Eukaryota</taxon>
        <taxon>Metazoa</taxon>
        <taxon>Ecdysozoa</taxon>
        <taxon>Arthropoda</taxon>
        <taxon>Chelicerata</taxon>
        <taxon>Arachnida</taxon>
        <taxon>Acari</taxon>
        <taxon>Acariformes</taxon>
        <taxon>Sarcoptiformes</taxon>
        <taxon>Oribatida</taxon>
        <taxon>Brachypylina</taxon>
        <taxon>Oppioidea</taxon>
        <taxon>Oppiidae</taxon>
        <taxon>Medioppia</taxon>
    </lineage>
</organism>
<dbReference type="EMBL" id="OC857450">
    <property type="protein sequence ID" value="CAD7625194.1"/>
    <property type="molecule type" value="Genomic_DNA"/>
</dbReference>
<accession>A0A7R9KNU6</accession>
<reference evidence="1" key="1">
    <citation type="submission" date="2020-11" db="EMBL/GenBank/DDBJ databases">
        <authorList>
            <person name="Tran Van P."/>
        </authorList>
    </citation>
    <scope>NUCLEOTIDE SEQUENCE</scope>
</reference>
<evidence type="ECO:0000313" key="2">
    <source>
        <dbReference type="Proteomes" id="UP000759131"/>
    </source>
</evidence>
<dbReference type="Gene3D" id="1.10.132.130">
    <property type="match status" value="1"/>
</dbReference>
<evidence type="ECO:0000313" key="1">
    <source>
        <dbReference type="EMBL" id="CAD7625194.1"/>
    </source>
</evidence>